<sequence length="191" mass="21388">MMNRAIYILPIGKIREEIIEGVKSELVKVFPFPIKILSEIPNPAYAFDATRGQYHSTKILREVANYLPPDGLKILGITDVDLCTPVLTFVFGEAQLGGKACVISLTRLRQEYYALPRKDTLLLNRVVKEAIHELGHTLGLVHCSLRECVMAFAPDVLGIDQKLPQFCSSCRKVLNKMIEIFKGENEMADLG</sequence>
<evidence type="ECO:0000256" key="6">
    <source>
        <dbReference type="ARBA" id="ARBA00023049"/>
    </source>
</evidence>
<dbReference type="Gene3D" id="3.40.390.10">
    <property type="entry name" value="Collagenase (Catalytic Domain)"/>
    <property type="match status" value="1"/>
</dbReference>
<dbReference type="InterPro" id="IPR012962">
    <property type="entry name" value="Pept_M54_archaemetzincn"/>
</dbReference>
<keyword evidence="6" id="KW-0482">Metalloprotease</keyword>
<keyword evidence="5" id="KW-0862">Zinc</keyword>
<evidence type="ECO:0008006" key="8">
    <source>
        <dbReference type="Google" id="ProtNLM"/>
    </source>
</evidence>
<comment type="cofactor">
    <cofactor evidence="1">
        <name>Zn(2+)</name>
        <dbReference type="ChEBI" id="CHEBI:29105"/>
    </cofactor>
</comment>
<keyword evidence="3" id="KW-0479">Metal-binding</keyword>
<evidence type="ECO:0000256" key="3">
    <source>
        <dbReference type="ARBA" id="ARBA00022723"/>
    </source>
</evidence>
<organism evidence="7">
    <name type="scientific">candidate division WOR-3 bacterium</name>
    <dbReference type="NCBI Taxonomy" id="2052148"/>
    <lineage>
        <taxon>Bacteria</taxon>
        <taxon>Bacteria division WOR-3</taxon>
    </lineage>
</organism>
<reference evidence="7" key="1">
    <citation type="journal article" date="2020" name="mSystems">
        <title>Genome- and Community-Level Interaction Insights into Carbon Utilization and Element Cycling Functions of Hydrothermarchaeota in Hydrothermal Sediment.</title>
        <authorList>
            <person name="Zhou Z."/>
            <person name="Liu Y."/>
            <person name="Xu W."/>
            <person name="Pan J."/>
            <person name="Luo Z.H."/>
            <person name="Li M."/>
        </authorList>
    </citation>
    <scope>NUCLEOTIDE SEQUENCE [LARGE SCALE GENOMIC DNA]</scope>
    <source>
        <strain evidence="7">SpSt-906</strain>
    </source>
</reference>
<evidence type="ECO:0000256" key="1">
    <source>
        <dbReference type="ARBA" id="ARBA00001947"/>
    </source>
</evidence>
<evidence type="ECO:0000256" key="4">
    <source>
        <dbReference type="ARBA" id="ARBA00022801"/>
    </source>
</evidence>
<dbReference type="NCBIfam" id="NF033823">
    <property type="entry name" value="archmetzin"/>
    <property type="match status" value="1"/>
</dbReference>
<dbReference type="Pfam" id="PF07998">
    <property type="entry name" value="Peptidase_M54"/>
    <property type="match status" value="1"/>
</dbReference>
<name>A0A7C3YSM6_UNCW3</name>
<protein>
    <recommendedName>
        <fullName evidence="8">Archemetzincin</fullName>
    </recommendedName>
</protein>
<dbReference type="EMBL" id="DTMQ01000020">
    <property type="protein sequence ID" value="HGE99154.1"/>
    <property type="molecule type" value="Genomic_DNA"/>
</dbReference>
<proteinExistence type="predicted"/>
<dbReference type="AlphaFoldDB" id="A0A7C3YSM6"/>
<dbReference type="GO" id="GO:0008270">
    <property type="term" value="F:zinc ion binding"/>
    <property type="evidence" value="ECO:0007669"/>
    <property type="project" value="InterPro"/>
</dbReference>
<gene>
    <name evidence="7" type="ORF">ENX07_03680</name>
</gene>
<evidence type="ECO:0000256" key="2">
    <source>
        <dbReference type="ARBA" id="ARBA00022670"/>
    </source>
</evidence>
<evidence type="ECO:0000313" key="7">
    <source>
        <dbReference type="EMBL" id="HGE99154.1"/>
    </source>
</evidence>
<dbReference type="GO" id="GO:0008237">
    <property type="term" value="F:metallopeptidase activity"/>
    <property type="evidence" value="ECO:0007669"/>
    <property type="project" value="UniProtKB-KW"/>
</dbReference>
<dbReference type="PANTHER" id="PTHR15910:SF1">
    <property type="entry name" value="ARCHAEMETZINCIN-2"/>
    <property type="match status" value="1"/>
</dbReference>
<dbReference type="PANTHER" id="PTHR15910">
    <property type="entry name" value="ARCHAEMETZINCIN"/>
    <property type="match status" value="1"/>
</dbReference>
<dbReference type="SUPFAM" id="SSF55486">
    <property type="entry name" value="Metalloproteases ('zincins'), catalytic domain"/>
    <property type="match status" value="1"/>
</dbReference>
<dbReference type="GO" id="GO:0006508">
    <property type="term" value="P:proteolysis"/>
    <property type="evidence" value="ECO:0007669"/>
    <property type="project" value="UniProtKB-KW"/>
</dbReference>
<dbReference type="InterPro" id="IPR012091">
    <property type="entry name" value="Pept_M54_archaemetzncn_arc/bac"/>
</dbReference>
<evidence type="ECO:0000256" key="5">
    <source>
        <dbReference type="ARBA" id="ARBA00022833"/>
    </source>
</evidence>
<comment type="caution">
    <text evidence="7">The sequence shown here is derived from an EMBL/GenBank/DDBJ whole genome shotgun (WGS) entry which is preliminary data.</text>
</comment>
<accession>A0A7C3YSM6</accession>
<dbReference type="InterPro" id="IPR024079">
    <property type="entry name" value="MetalloPept_cat_dom_sf"/>
</dbReference>
<keyword evidence="2" id="KW-0645">Protease</keyword>
<dbReference type="CDD" id="cd11375">
    <property type="entry name" value="Peptidase_M54"/>
    <property type="match status" value="1"/>
</dbReference>
<keyword evidence="4" id="KW-0378">Hydrolase</keyword>
<dbReference type="PIRSF" id="PIRSF005785">
    <property type="entry name" value="Zn-prot_arch"/>
    <property type="match status" value="1"/>
</dbReference>